<name>A0A9N9KED2_9GLOM</name>
<accession>A0A9N9KED2</accession>
<feature type="coiled-coil region" evidence="1">
    <location>
        <begin position="17"/>
        <end position="61"/>
    </location>
</feature>
<sequence length="62" mass="7566">ILKITLLEEKYKAVDEETEETKSLQQFKEENEELSQQLEQIKEINKDLERQMENKQEEQQKL</sequence>
<keyword evidence="1" id="KW-0175">Coiled coil</keyword>
<dbReference type="AlphaFoldDB" id="A0A9N9KED2"/>
<reference evidence="2" key="1">
    <citation type="submission" date="2021-06" db="EMBL/GenBank/DDBJ databases">
        <authorList>
            <person name="Kallberg Y."/>
            <person name="Tangrot J."/>
            <person name="Rosling A."/>
        </authorList>
    </citation>
    <scope>NUCLEOTIDE SEQUENCE</scope>
    <source>
        <strain evidence="2">MA453B</strain>
    </source>
</reference>
<keyword evidence="3" id="KW-1185">Reference proteome</keyword>
<feature type="non-terminal residue" evidence="2">
    <location>
        <position position="1"/>
    </location>
</feature>
<evidence type="ECO:0000313" key="3">
    <source>
        <dbReference type="Proteomes" id="UP000789405"/>
    </source>
</evidence>
<dbReference type="EMBL" id="CAJVPY010067488">
    <property type="protein sequence ID" value="CAG8826062.1"/>
    <property type="molecule type" value="Genomic_DNA"/>
</dbReference>
<protein>
    <submittedName>
        <fullName evidence="2">21521_t:CDS:1</fullName>
    </submittedName>
</protein>
<dbReference type="Proteomes" id="UP000789405">
    <property type="component" value="Unassembled WGS sequence"/>
</dbReference>
<comment type="caution">
    <text evidence="2">The sequence shown here is derived from an EMBL/GenBank/DDBJ whole genome shotgun (WGS) entry which is preliminary data.</text>
</comment>
<proteinExistence type="predicted"/>
<organism evidence="2 3">
    <name type="scientific">Dentiscutata erythropus</name>
    <dbReference type="NCBI Taxonomy" id="1348616"/>
    <lineage>
        <taxon>Eukaryota</taxon>
        <taxon>Fungi</taxon>
        <taxon>Fungi incertae sedis</taxon>
        <taxon>Mucoromycota</taxon>
        <taxon>Glomeromycotina</taxon>
        <taxon>Glomeromycetes</taxon>
        <taxon>Diversisporales</taxon>
        <taxon>Gigasporaceae</taxon>
        <taxon>Dentiscutata</taxon>
    </lineage>
</organism>
<evidence type="ECO:0000313" key="2">
    <source>
        <dbReference type="EMBL" id="CAG8826062.1"/>
    </source>
</evidence>
<gene>
    <name evidence="2" type="ORF">DERYTH_LOCUS28022</name>
</gene>
<evidence type="ECO:0000256" key="1">
    <source>
        <dbReference type="SAM" id="Coils"/>
    </source>
</evidence>